<dbReference type="PROSITE" id="PS51987">
    <property type="entry name" value="GS_CATALYTIC"/>
    <property type="match status" value="1"/>
</dbReference>
<protein>
    <submittedName>
        <fullName evidence="5">Glutamine synthetase family protein</fullName>
    </submittedName>
</protein>
<dbReference type="GeneID" id="79949952"/>
<dbReference type="KEGG" id="manq:L1994_06100"/>
<dbReference type="Gene3D" id="3.10.20.70">
    <property type="entry name" value="Glutamine synthetase, N-terminal domain"/>
    <property type="match status" value="1"/>
</dbReference>
<dbReference type="EMBL" id="CP091092">
    <property type="protein sequence ID" value="WFN35739.1"/>
    <property type="molecule type" value="Genomic_DNA"/>
</dbReference>
<sequence length="501" mass="56107">MTGSDILMNPNDLVKFIKKSPADFTKEDIIRFCEAKEIEMINFRYVADDGKLKTLNFIISSKEYLDTILSDGERVDGSNIFSFIEAGSSDLYVIPRYRTAFVNPFAEVPTLEILCSYYDNEGKPLESSPEYVLKKADAEFTKETGAVFKTLGELEYYVIGDAEDSYPAIDQKGYHSAEPFVKYEALRVEAMTLIAKAGGKIKYGHSEVGCFTQENKYYEQHEIEFLPMPAEEAVEQLLVAKWIVRMLGYRYGVEVSFAPKIVVGKAGSGLHFHMMAEKDGKNLLVENDKLSPMARKMIAGVLDLGDALTAFGNTVPTSYLRLVPHQEAPTNVCWGDRNRSVVVRVPLGWTGANHMTQDANPNDKSLTADRPSKQTYEYRVGDGSADIYLLVAGLITASLHGINMEDGLKRAEELYVSGNIFSPEYKERLLQLKQLPLSCFESADVLEEKRSYFEKNGIFPSGMIDSTIRKLKGFNDKGLSEKLYGNNEAIEELVADYIHVA</sequence>
<dbReference type="PANTHER" id="PTHR43407">
    <property type="entry name" value="GLUTAMINE SYNTHETASE"/>
    <property type="match status" value="1"/>
</dbReference>
<dbReference type="Proteomes" id="UP001218895">
    <property type="component" value="Chromosome"/>
</dbReference>
<dbReference type="InterPro" id="IPR036651">
    <property type="entry name" value="Gln_synt_N_sf"/>
</dbReference>
<name>A0AAF0JKN6_9EURY</name>
<evidence type="ECO:0000256" key="3">
    <source>
        <dbReference type="RuleBase" id="RU000384"/>
    </source>
</evidence>
<evidence type="ECO:0000313" key="5">
    <source>
        <dbReference type="EMBL" id="WFN35739.1"/>
    </source>
</evidence>
<evidence type="ECO:0000313" key="6">
    <source>
        <dbReference type="Proteomes" id="UP001218895"/>
    </source>
</evidence>
<evidence type="ECO:0000256" key="2">
    <source>
        <dbReference type="PROSITE-ProRule" id="PRU01331"/>
    </source>
</evidence>
<dbReference type="GO" id="GO:0016020">
    <property type="term" value="C:membrane"/>
    <property type="evidence" value="ECO:0007669"/>
    <property type="project" value="TreeGrafter"/>
</dbReference>
<dbReference type="GO" id="GO:0005737">
    <property type="term" value="C:cytoplasm"/>
    <property type="evidence" value="ECO:0007669"/>
    <property type="project" value="TreeGrafter"/>
</dbReference>
<dbReference type="Pfam" id="PF03951">
    <property type="entry name" value="Gln-synt_N"/>
    <property type="match status" value="1"/>
</dbReference>
<dbReference type="InterPro" id="IPR014746">
    <property type="entry name" value="Gln_synth/guanido_kin_cat_dom"/>
</dbReference>
<dbReference type="Pfam" id="PF00120">
    <property type="entry name" value="Gln-synt_C"/>
    <property type="match status" value="1"/>
</dbReference>
<dbReference type="InterPro" id="IPR008147">
    <property type="entry name" value="Gln_synt_N"/>
</dbReference>
<proteinExistence type="inferred from homology"/>
<dbReference type="PANTHER" id="PTHR43407:SF1">
    <property type="entry name" value="LENGSIN"/>
    <property type="match status" value="1"/>
</dbReference>
<dbReference type="GO" id="GO:0006542">
    <property type="term" value="P:glutamine biosynthetic process"/>
    <property type="evidence" value="ECO:0007669"/>
    <property type="project" value="InterPro"/>
</dbReference>
<feature type="domain" description="GS catalytic" evidence="4">
    <location>
        <begin position="129"/>
        <end position="501"/>
    </location>
</feature>
<gene>
    <name evidence="5" type="ORF">L1994_06100</name>
</gene>
<evidence type="ECO:0000256" key="1">
    <source>
        <dbReference type="ARBA" id="ARBA00009897"/>
    </source>
</evidence>
<dbReference type="AlphaFoldDB" id="A0AAF0JKN6"/>
<comment type="similarity">
    <text evidence="1 2 3">Belongs to the glutamine synthetase family.</text>
</comment>
<dbReference type="Gene3D" id="3.30.590.10">
    <property type="entry name" value="Glutamine synthetase/guanido kinase, catalytic domain"/>
    <property type="match status" value="1"/>
</dbReference>
<dbReference type="RefSeq" id="WP_278098579.1">
    <property type="nucleotide sequence ID" value="NZ_CP091092.1"/>
</dbReference>
<dbReference type="InterPro" id="IPR008146">
    <property type="entry name" value="Gln_synth_cat_dom"/>
</dbReference>
<organism evidence="5 6">
    <name type="scientific">Methanomicrobium antiquum</name>
    <dbReference type="NCBI Taxonomy" id="487686"/>
    <lineage>
        <taxon>Archaea</taxon>
        <taxon>Methanobacteriati</taxon>
        <taxon>Methanobacteriota</taxon>
        <taxon>Stenosarchaea group</taxon>
        <taxon>Methanomicrobia</taxon>
        <taxon>Methanomicrobiales</taxon>
        <taxon>Methanomicrobiaceae</taxon>
        <taxon>Methanomicrobium</taxon>
    </lineage>
</organism>
<dbReference type="GO" id="GO:0004356">
    <property type="term" value="F:glutamine synthetase activity"/>
    <property type="evidence" value="ECO:0007669"/>
    <property type="project" value="InterPro"/>
</dbReference>
<dbReference type="GO" id="GO:0019740">
    <property type="term" value="P:nitrogen utilization"/>
    <property type="evidence" value="ECO:0007669"/>
    <property type="project" value="TreeGrafter"/>
</dbReference>
<dbReference type="SUPFAM" id="SSF55931">
    <property type="entry name" value="Glutamine synthetase/guanido kinase"/>
    <property type="match status" value="1"/>
</dbReference>
<dbReference type="SUPFAM" id="SSF54368">
    <property type="entry name" value="Glutamine synthetase, N-terminal domain"/>
    <property type="match status" value="1"/>
</dbReference>
<accession>A0AAF0JKN6</accession>
<evidence type="ECO:0000259" key="4">
    <source>
        <dbReference type="PROSITE" id="PS51987"/>
    </source>
</evidence>
<keyword evidence="6" id="KW-1185">Reference proteome</keyword>
<reference evidence="5" key="1">
    <citation type="submission" date="2022-01" db="EMBL/GenBank/DDBJ databases">
        <title>Complete genome of Methanomicrobium antiquum DSM 21220.</title>
        <authorList>
            <person name="Chen S.-C."/>
            <person name="You Y.-T."/>
            <person name="Zhou Y.-Z."/>
            <person name="Lai M.-C."/>
        </authorList>
    </citation>
    <scope>NUCLEOTIDE SEQUENCE</scope>
    <source>
        <strain evidence="5">DSM 21220</strain>
    </source>
</reference>
<dbReference type="SMART" id="SM01230">
    <property type="entry name" value="Gln-synt_C"/>
    <property type="match status" value="1"/>
</dbReference>